<dbReference type="EnsemblMetazoa" id="PHUM003750-RA">
    <property type="protein sequence ID" value="PHUM003750-PA"/>
    <property type="gene ID" value="PHUM003750"/>
</dbReference>
<keyword evidence="3" id="KW-0479">Metal-binding</keyword>
<dbReference type="Pfam" id="PF00675">
    <property type="entry name" value="Peptidase_M16"/>
    <property type="match status" value="1"/>
</dbReference>
<reference evidence="17" key="2">
    <citation type="submission" date="2007-04" db="EMBL/GenBank/DDBJ databases">
        <title>The genome of the human body louse.</title>
        <authorList>
            <consortium name="The Human Body Louse Genome Consortium"/>
            <person name="Kirkness E."/>
            <person name="Walenz B."/>
            <person name="Hass B."/>
            <person name="Bruggner R."/>
            <person name="Strausberg R."/>
        </authorList>
    </citation>
    <scope>NUCLEOTIDE SEQUENCE</scope>
    <source>
        <strain evidence="17">USDA</strain>
    </source>
</reference>
<dbReference type="InParanoid" id="E0V946"/>
<dbReference type="EC" id="3.4.24.56" evidence="8"/>
<evidence type="ECO:0000256" key="10">
    <source>
        <dbReference type="ARBA" id="ARBA00074992"/>
    </source>
</evidence>
<protein>
    <recommendedName>
        <fullName evidence="9">Insulin-degrading enzyme</fullName>
        <ecNumber evidence="8">3.4.24.56</ecNumber>
    </recommendedName>
    <alternativeName>
        <fullName evidence="11">Insulin protease</fullName>
    </alternativeName>
    <alternativeName>
        <fullName evidence="10">Insulysin</fullName>
    </alternativeName>
</protein>
<evidence type="ECO:0000259" key="15">
    <source>
        <dbReference type="Pfam" id="PF16187"/>
    </source>
</evidence>
<dbReference type="Proteomes" id="UP000009046">
    <property type="component" value="Unassembled WGS sequence"/>
</dbReference>
<reference evidence="18" key="3">
    <citation type="submission" date="2020-05" db="UniProtKB">
        <authorList>
            <consortium name="EnsemblMetazoa"/>
        </authorList>
    </citation>
    <scope>IDENTIFICATION</scope>
    <source>
        <strain evidence="18">USDA</strain>
    </source>
</reference>
<proteinExistence type="inferred from homology"/>
<organism>
    <name type="scientific">Pediculus humanus subsp. corporis</name>
    <name type="common">Body louse</name>
    <dbReference type="NCBI Taxonomy" id="121224"/>
    <lineage>
        <taxon>Eukaryota</taxon>
        <taxon>Metazoa</taxon>
        <taxon>Ecdysozoa</taxon>
        <taxon>Arthropoda</taxon>
        <taxon>Hexapoda</taxon>
        <taxon>Insecta</taxon>
        <taxon>Pterygota</taxon>
        <taxon>Neoptera</taxon>
        <taxon>Paraneoptera</taxon>
        <taxon>Psocodea</taxon>
        <taxon>Troctomorpha</taxon>
        <taxon>Phthiraptera</taxon>
        <taxon>Anoplura</taxon>
        <taxon>Pediculidae</taxon>
        <taxon>Pediculus</taxon>
    </lineage>
</organism>
<evidence type="ECO:0000256" key="5">
    <source>
        <dbReference type="ARBA" id="ARBA00022833"/>
    </source>
</evidence>
<evidence type="ECO:0000313" key="17">
    <source>
        <dbReference type="EMBL" id="EEB09902.1"/>
    </source>
</evidence>
<dbReference type="FunFam" id="3.30.830.10:FF:000003">
    <property type="entry name" value="Insulin-degrading enzyme"/>
    <property type="match status" value="1"/>
</dbReference>
<reference evidence="17" key="1">
    <citation type="submission" date="2007-04" db="EMBL/GenBank/DDBJ databases">
        <title>Annotation of Pediculus humanus corporis strain USDA.</title>
        <authorList>
            <person name="Kirkness E."/>
            <person name="Hannick L."/>
            <person name="Hass B."/>
            <person name="Bruggner R."/>
            <person name="Lawson D."/>
            <person name="Bidwell S."/>
            <person name="Joardar V."/>
            <person name="Caler E."/>
            <person name="Walenz B."/>
            <person name="Inman J."/>
            <person name="Schobel S."/>
            <person name="Galinsky K."/>
            <person name="Amedeo P."/>
            <person name="Strausberg R."/>
        </authorList>
    </citation>
    <scope>NUCLEOTIDE SEQUENCE</scope>
    <source>
        <strain evidence="17">USDA</strain>
    </source>
</reference>
<dbReference type="GO" id="GO:0046872">
    <property type="term" value="F:metal ion binding"/>
    <property type="evidence" value="ECO:0007669"/>
    <property type="project" value="UniProtKB-KW"/>
</dbReference>
<keyword evidence="4 17" id="KW-0378">Hydrolase</keyword>
<dbReference type="MEROPS" id="M16.982"/>
<dbReference type="GO" id="GO:0005739">
    <property type="term" value="C:mitochondrion"/>
    <property type="evidence" value="ECO:0007669"/>
    <property type="project" value="TreeGrafter"/>
</dbReference>
<dbReference type="InterPro" id="IPR050626">
    <property type="entry name" value="Peptidase_M16"/>
</dbReference>
<keyword evidence="6" id="KW-0482">Metalloprotease</keyword>
<dbReference type="InterPro" id="IPR032632">
    <property type="entry name" value="Peptidase_M16_M"/>
</dbReference>
<dbReference type="GO" id="GO:0004222">
    <property type="term" value="F:metalloendopeptidase activity"/>
    <property type="evidence" value="ECO:0007669"/>
    <property type="project" value="UniProtKB-EC"/>
</dbReference>
<evidence type="ECO:0000313" key="19">
    <source>
        <dbReference type="Proteomes" id="UP000009046"/>
    </source>
</evidence>
<sequence>MTLVGRLLCKTTKRCAIKFSPRFSLLGKILTVSFSTVRYLKPSMSENSGAVKCVNGIIKSPEDKRCYRGLELDNKLKILLISDSDTEKAAAALTVHVGNDPLELPGLAHFCEHMLFLGTKKFPVENDYSKFISKHGGSYNAVTAHDHTTYYFDVLPEHIEGALDRFSQFFLEPLFNADATEREIQAVNSEFEKNLPSDAWRFLQLDKHLSKESHPYNRFTIGNLKTLSTTPKENGIDIRNELLKFHDKWYSANLMTLVVLGKESLDDLEKLSKSLFTNVKNNNVEKPEWKEHPFATEHLQIKGYVVPVKDIRSIKICFPAPDYHEHYKSSPFNYISHLIGHEGPGSLLSALKERGWCNKLSSGYDNGIRGFAFYLIEADLTNDGMEHIDDILELVFQYLNMLKKEGPKQWIFEEIQQLQKNKFRFKGKEGPIGYAATLSQLLPNYPMEEVLCGPYFLEEWNPDLINVALGYLEPKYCRIALIAQAYDKMADKIEPWFGAKYTVEKIPPSTIQKWENCGFDNALQLPKPNEFIPSNFNIYPLEDESASSPHPAIIVDTPTTRVWYKQDDEFLLPKANLKFEFISPLAYLDPLNCTMTYLFVELLKDSLAEYDYDAAIAGLKWKILNTEYGLMLTIAGYNDKQVLLLDKILEKITTFKINANRFKYIKENYVRALKNFQAQQPYSQAAYYLSILLQEHAWTKDELLKSTEYLTIERLSEFIPQLLAKLHIEFLIHGNVNRDGVRKIIETVDKRLQCDSTLLPVLPRQLLRTREVQLVDGSNFKYETTNPFFNSSCTETYYQCDVLSTKNNMLMELLIQIIKDPCFNILRTKEQLGYVVFSAVKRSNCAQGLQIIVQSNRHPKYVDQRIEAFLIQFRNLVEEMTEKEFESHKESLATLLLEKPKKLSVLTLKFWAEIVSQQYHFNRSEVEVSHLRTITKNDLLAFFDQFIKYGADHRRKLSVYVLALGEGGAGNEPEPDEVALSSSQEGLPSPPPFIPPSKIEDITKFKSSHGLYPLTQPYINIASGGATKSKL</sequence>
<keyword evidence="5" id="KW-0862">Zinc</keyword>
<dbReference type="GO" id="GO:0043171">
    <property type="term" value="P:peptide catabolic process"/>
    <property type="evidence" value="ECO:0007669"/>
    <property type="project" value="TreeGrafter"/>
</dbReference>
<dbReference type="GeneID" id="8233380"/>
<comment type="catalytic activity">
    <reaction evidence="7">
        <text>Degradation of insulin, glucagon and other polypeptides. No action on proteins.</text>
        <dbReference type="EC" id="3.4.24.56"/>
    </reaction>
</comment>
<dbReference type="RefSeq" id="XP_002422640.1">
    <property type="nucleotide sequence ID" value="XM_002422595.1"/>
</dbReference>
<dbReference type="EMBL" id="DS234988">
    <property type="protein sequence ID" value="EEB09902.1"/>
    <property type="molecule type" value="Genomic_DNA"/>
</dbReference>
<dbReference type="PANTHER" id="PTHR43690:SF18">
    <property type="entry name" value="INSULIN-DEGRADING ENZYME-RELATED"/>
    <property type="match status" value="1"/>
</dbReference>
<dbReference type="VEuPathDB" id="VectorBase:PHUM003750"/>
<evidence type="ECO:0000259" key="16">
    <source>
        <dbReference type="Pfam" id="PF22456"/>
    </source>
</evidence>
<feature type="domain" description="Coenzyme PQQ synthesis protein F-like C-terminal lobe" evidence="16">
    <location>
        <begin position="813"/>
        <end position="911"/>
    </location>
</feature>
<evidence type="ECO:0000256" key="11">
    <source>
        <dbReference type="ARBA" id="ARBA00080349"/>
    </source>
</evidence>
<dbReference type="STRING" id="121224.E0V946"/>
<evidence type="ECO:0000259" key="14">
    <source>
        <dbReference type="Pfam" id="PF05193"/>
    </source>
</evidence>
<dbReference type="AlphaFoldDB" id="E0V946"/>
<evidence type="ECO:0000313" key="18">
    <source>
        <dbReference type="EnsemblMetazoa" id="PHUM003750-PA"/>
    </source>
</evidence>
<dbReference type="PANTHER" id="PTHR43690">
    <property type="entry name" value="NARDILYSIN"/>
    <property type="match status" value="1"/>
</dbReference>
<dbReference type="InterPro" id="IPR007863">
    <property type="entry name" value="Peptidase_M16_C"/>
</dbReference>
<dbReference type="GO" id="GO:0005829">
    <property type="term" value="C:cytosol"/>
    <property type="evidence" value="ECO:0007669"/>
    <property type="project" value="TreeGrafter"/>
</dbReference>
<dbReference type="InterPro" id="IPR011249">
    <property type="entry name" value="Metalloenz_LuxS/M16"/>
</dbReference>
<evidence type="ECO:0000256" key="2">
    <source>
        <dbReference type="ARBA" id="ARBA00022670"/>
    </source>
</evidence>
<dbReference type="MEROPS" id="M16.008"/>
<accession>E0V946</accession>
<evidence type="ECO:0000256" key="8">
    <source>
        <dbReference type="ARBA" id="ARBA00066874"/>
    </source>
</evidence>
<dbReference type="FunFam" id="3.30.830.10:FF:000004">
    <property type="entry name" value="Putative insulin-degrading enzyme"/>
    <property type="match status" value="1"/>
</dbReference>
<evidence type="ECO:0000256" key="12">
    <source>
        <dbReference type="SAM" id="MobiDB-lite"/>
    </source>
</evidence>
<dbReference type="FunCoup" id="E0V946">
    <property type="interactions" value="1632"/>
</dbReference>
<dbReference type="OMA" id="WIFDEMK"/>
<dbReference type="EMBL" id="AAZO01000045">
    <property type="status" value="NOT_ANNOTATED_CDS"/>
    <property type="molecule type" value="Genomic_DNA"/>
</dbReference>
<dbReference type="eggNOG" id="KOG0959">
    <property type="taxonomic scope" value="Eukaryota"/>
</dbReference>
<feature type="domain" description="Peptidase M16 middle/third" evidence="15">
    <location>
        <begin position="423"/>
        <end position="705"/>
    </location>
</feature>
<dbReference type="KEGG" id="phu:Phum_PHUM003750"/>
<dbReference type="CTD" id="8233380"/>
<feature type="region of interest" description="Disordered" evidence="12">
    <location>
        <begin position="971"/>
        <end position="995"/>
    </location>
</feature>
<dbReference type="Pfam" id="PF22456">
    <property type="entry name" value="PqqF-like_C_4"/>
    <property type="match status" value="1"/>
</dbReference>
<evidence type="ECO:0000259" key="13">
    <source>
        <dbReference type="Pfam" id="PF00675"/>
    </source>
</evidence>
<dbReference type="InterPro" id="IPR054734">
    <property type="entry name" value="PqqF-like_C_4"/>
</dbReference>
<evidence type="ECO:0000256" key="7">
    <source>
        <dbReference type="ARBA" id="ARBA00052248"/>
    </source>
</evidence>
<keyword evidence="2" id="KW-0645">Protease</keyword>
<evidence type="ECO:0000256" key="4">
    <source>
        <dbReference type="ARBA" id="ARBA00022801"/>
    </source>
</evidence>
<evidence type="ECO:0000256" key="9">
    <source>
        <dbReference type="ARBA" id="ARBA00070422"/>
    </source>
</evidence>
<feature type="domain" description="Peptidase M16 C-terminal" evidence="14">
    <location>
        <begin position="239"/>
        <end position="417"/>
    </location>
</feature>
<dbReference type="Pfam" id="PF05193">
    <property type="entry name" value="Peptidase_M16_C"/>
    <property type="match status" value="1"/>
</dbReference>
<keyword evidence="19" id="KW-1185">Reference proteome</keyword>
<feature type="domain" description="Peptidase M16 N-terminal" evidence="13">
    <location>
        <begin position="78"/>
        <end position="211"/>
    </location>
</feature>
<dbReference type="InterPro" id="IPR011765">
    <property type="entry name" value="Pept_M16_N"/>
</dbReference>
<name>E0V946_PEDHC</name>
<evidence type="ECO:0000256" key="1">
    <source>
        <dbReference type="ARBA" id="ARBA00007261"/>
    </source>
</evidence>
<gene>
    <name evidence="18" type="primary">8233380</name>
    <name evidence="17" type="ORF">Phum_PHUM003750</name>
</gene>
<evidence type="ECO:0000256" key="6">
    <source>
        <dbReference type="ARBA" id="ARBA00023049"/>
    </source>
</evidence>
<dbReference type="GO" id="GO:0051603">
    <property type="term" value="P:proteolysis involved in protein catabolic process"/>
    <property type="evidence" value="ECO:0007669"/>
    <property type="project" value="TreeGrafter"/>
</dbReference>
<dbReference type="OrthoDB" id="952271at2759"/>
<dbReference type="Gene3D" id="3.30.830.10">
    <property type="entry name" value="Metalloenzyme, LuxS/M16 peptidase-like"/>
    <property type="match status" value="4"/>
</dbReference>
<dbReference type="FunFam" id="3.30.830.10:FF:000005">
    <property type="entry name" value="nardilysin isoform X1"/>
    <property type="match status" value="1"/>
</dbReference>
<dbReference type="SUPFAM" id="SSF63411">
    <property type="entry name" value="LuxS/MPP-like metallohydrolase"/>
    <property type="match status" value="4"/>
</dbReference>
<evidence type="ECO:0000256" key="3">
    <source>
        <dbReference type="ARBA" id="ARBA00022723"/>
    </source>
</evidence>
<dbReference type="HOGENOM" id="CLU_004639_1_1_1"/>
<dbReference type="Pfam" id="PF16187">
    <property type="entry name" value="Peptidase_M16_M"/>
    <property type="match status" value="1"/>
</dbReference>
<comment type="similarity">
    <text evidence="1">Belongs to the peptidase M16 family.</text>
</comment>